<evidence type="ECO:0000259" key="5">
    <source>
        <dbReference type="Pfam" id="PF01555"/>
    </source>
</evidence>
<organism evidence="6 7">
    <name type="scientific">Nocardiopsis composta</name>
    <dbReference type="NCBI Taxonomy" id="157465"/>
    <lineage>
        <taxon>Bacteria</taxon>
        <taxon>Bacillati</taxon>
        <taxon>Actinomycetota</taxon>
        <taxon>Actinomycetes</taxon>
        <taxon>Streptosporangiales</taxon>
        <taxon>Nocardiopsidaceae</taxon>
        <taxon>Nocardiopsis</taxon>
    </lineage>
</organism>
<protein>
    <recommendedName>
        <fullName evidence="4">Methyltransferase</fullName>
        <ecNumber evidence="4">2.1.1.-</ecNumber>
    </recommendedName>
</protein>
<dbReference type="GO" id="GO:0008170">
    <property type="term" value="F:N-methyltransferase activity"/>
    <property type="evidence" value="ECO:0007669"/>
    <property type="project" value="InterPro"/>
</dbReference>
<dbReference type="GO" id="GO:0005737">
    <property type="term" value="C:cytoplasm"/>
    <property type="evidence" value="ECO:0007669"/>
    <property type="project" value="TreeGrafter"/>
</dbReference>
<comment type="caution">
    <text evidence="6">The sequence shown here is derived from an EMBL/GenBank/DDBJ whole genome shotgun (WGS) entry which is preliminary data.</text>
</comment>
<name>A0A7W8VCU1_9ACTN</name>
<accession>A0A7W8VCU1</accession>
<evidence type="ECO:0000256" key="4">
    <source>
        <dbReference type="RuleBase" id="RU362026"/>
    </source>
</evidence>
<dbReference type="GO" id="GO:0003677">
    <property type="term" value="F:DNA binding"/>
    <property type="evidence" value="ECO:0007669"/>
    <property type="project" value="InterPro"/>
</dbReference>
<dbReference type="EMBL" id="JACHDB010000001">
    <property type="protein sequence ID" value="MBB5431335.1"/>
    <property type="molecule type" value="Genomic_DNA"/>
</dbReference>
<dbReference type="Pfam" id="PF01555">
    <property type="entry name" value="N6_N4_Mtase"/>
    <property type="match status" value="1"/>
</dbReference>
<dbReference type="EC" id="2.1.1.-" evidence="4"/>
<proteinExistence type="inferred from homology"/>
<dbReference type="InterPro" id="IPR002941">
    <property type="entry name" value="DNA_methylase_N4/N6"/>
</dbReference>
<feature type="domain" description="DNA methylase N-4/N-6" evidence="5">
    <location>
        <begin position="21"/>
        <end position="229"/>
    </location>
</feature>
<dbReference type="Gene3D" id="3.40.50.150">
    <property type="entry name" value="Vaccinia Virus protein VP39"/>
    <property type="match status" value="1"/>
</dbReference>
<evidence type="ECO:0000256" key="1">
    <source>
        <dbReference type="ARBA" id="ARBA00006594"/>
    </source>
</evidence>
<dbReference type="PANTHER" id="PTHR13370:SF3">
    <property type="entry name" value="TRNA (GUANINE(10)-N2)-METHYLTRANSFERASE HOMOLOG"/>
    <property type="match status" value="1"/>
</dbReference>
<reference evidence="6 7" key="1">
    <citation type="submission" date="2020-08" db="EMBL/GenBank/DDBJ databases">
        <title>Sequencing the genomes of 1000 actinobacteria strains.</title>
        <authorList>
            <person name="Klenk H.-P."/>
        </authorList>
    </citation>
    <scope>NUCLEOTIDE SEQUENCE [LARGE SCALE GENOMIC DNA]</scope>
    <source>
        <strain evidence="6 7">DSM 44551</strain>
    </source>
</reference>
<dbReference type="GO" id="GO:0032259">
    <property type="term" value="P:methylation"/>
    <property type="evidence" value="ECO:0007669"/>
    <property type="project" value="UniProtKB-KW"/>
</dbReference>
<evidence type="ECO:0000313" key="7">
    <source>
        <dbReference type="Proteomes" id="UP000572635"/>
    </source>
</evidence>
<evidence type="ECO:0000256" key="2">
    <source>
        <dbReference type="ARBA" id="ARBA00022603"/>
    </source>
</evidence>
<keyword evidence="3 6" id="KW-0808">Transferase</keyword>
<dbReference type="AlphaFoldDB" id="A0A7W8VCU1"/>
<comment type="similarity">
    <text evidence="1 4">Belongs to the N(4)/N(6)-methyltransferase family.</text>
</comment>
<keyword evidence="7" id="KW-1185">Reference proteome</keyword>
<dbReference type="PRINTS" id="PR00508">
    <property type="entry name" value="S21N4MTFRASE"/>
</dbReference>
<dbReference type="InterPro" id="IPR029063">
    <property type="entry name" value="SAM-dependent_MTases_sf"/>
</dbReference>
<gene>
    <name evidence="6" type="ORF">HDA36_001419</name>
</gene>
<dbReference type="RefSeq" id="WP_184390914.1">
    <property type="nucleotide sequence ID" value="NZ_JACHDB010000001.1"/>
</dbReference>
<dbReference type="PROSITE" id="PS00092">
    <property type="entry name" value="N6_MTASE"/>
    <property type="match status" value="1"/>
</dbReference>
<evidence type="ECO:0000256" key="3">
    <source>
        <dbReference type="ARBA" id="ARBA00022679"/>
    </source>
</evidence>
<dbReference type="GO" id="GO:0009007">
    <property type="term" value="F:site-specific DNA-methyltransferase (adenine-specific) activity"/>
    <property type="evidence" value="ECO:0007669"/>
    <property type="project" value="TreeGrafter"/>
</dbReference>
<dbReference type="SUPFAM" id="SSF53335">
    <property type="entry name" value="S-adenosyl-L-methionine-dependent methyltransferases"/>
    <property type="match status" value="1"/>
</dbReference>
<dbReference type="PANTHER" id="PTHR13370">
    <property type="entry name" value="RNA METHYLASE-RELATED"/>
    <property type="match status" value="1"/>
</dbReference>
<keyword evidence="2 6" id="KW-0489">Methyltransferase</keyword>
<dbReference type="Proteomes" id="UP000572635">
    <property type="component" value="Unassembled WGS sequence"/>
</dbReference>
<dbReference type="InterPro" id="IPR002052">
    <property type="entry name" value="DNA_methylase_N6_adenine_CS"/>
</dbReference>
<sequence>MQTIHQGDALAILPALGAGTVDAVITDPPYNVSSPTAAAKGTASARSKYVSSDAQHTLPDFAGDNKDQRGYAYWLTLLLGASLHATRQGGSCLVFTDWSQLPATSDALQAAGWIWRGIVPWEKPATRPFKNGFRRACEYVLWGTHGEPHRHVPDIYLPGLLRGSQPRGNRRQHITQKPVEIMRELVKIAPEGGTVLDPCMGSGTTGVAALEEGRRFIGIEYTEHYAQVARDRLAAVQPALA</sequence>
<dbReference type="InterPro" id="IPR001091">
    <property type="entry name" value="RM_Methyltransferase"/>
</dbReference>
<evidence type="ECO:0000313" key="6">
    <source>
        <dbReference type="EMBL" id="MBB5431335.1"/>
    </source>
</evidence>